<dbReference type="EMBL" id="AVOT02108924">
    <property type="protein sequence ID" value="MBW0581016.1"/>
    <property type="molecule type" value="Genomic_DNA"/>
</dbReference>
<comment type="caution">
    <text evidence="2">The sequence shown here is derived from an EMBL/GenBank/DDBJ whole genome shotgun (WGS) entry which is preliminary data.</text>
</comment>
<dbReference type="AlphaFoldDB" id="A0A9Q3Q0U3"/>
<sequence length="183" mass="21462">MAIEGPEKWLALELSCMNEEDKGETPQKKFKMDLKPPEENSSEIEDYLNLLQEETKYISDTDKDLLSEDTKEKIINPLKKRKFEELKNNSAIITEEKIDQVWDKAIWKGIKQRMEIVEEAKLVESEDCLKLYQQNNGDLEDKYKQGRIFEDLEEGELSENTQRPAGISIREEFNDAYDQICSF</sequence>
<proteinExistence type="predicted"/>
<accession>A0A9Q3Q0U3</accession>
<keyword evidence="3" id="KW-1185">Reference proteome</keyword>
<gene>
    <name evidence="2" type="ORF">O181_120731</name>
</gene>
<evidence type="ECO:0000313" key="2">
    <source>
        <dbReference type="EMBL" id="MBW0581016.1"/>
    </source>
</evidence>
<protein>
    <submittedName>
        <fullName evidence="2">Uncharacterized protein</fullName>
    </submittedName>
</protein>
<reference evidence="2" key="1">
    <citation type="submission" date="2021-03" db="EMBL/GenBank/DDBJ databases">
        <title>Draft genome sequence of rust myrtle Austropuccinia psidii MF-1, a brazilian biotype.</title>
        <authorList>
            <person name="Quecine M.C."/>
            <person name="Pachon D.M.R."/>
            <person name="Bonatelli M.L."/>
            <person name="Correr F.H."/>
            <person name="Franceschini L.M."/>
            <person name="Leite T.F."/>
            <person name="Margarido G.R.A."/>
            <person name="Almeida C.A."/>
            <person name="Ferrarezi J.A."/>
            <person name="Labate C.A."/>
        </authorList>
    </citation>
    <scope>NUCLEOTIDE SEQUENCE</scope>
    <source>
        <strain evidence="2">MF-1</strain>
    </source>
</reference>
<organism evidence="2 3">
    <name type="scientific">Austropuccinia psidii MF-1</name>
    <dbReference type="NCBI Taxonomy" id="1389203"/>
    <lineage>
        <taxon>Eukaryota</taxon>
        <taxon>Fungi</taxon>
        <taxon>Dikarya</taxon>
        <taxon>Basidiomycota</taxon>
        <taxon>Pucciniomycotina</taxon>
        <taxon>Pucciniomycetes</taxon>
        <taxon>Pucciniales</taxon>
        <taxon>Sphaerophragmiaceae</taxon>
        <taxon>Austropuccinia</taxon>
    </lineage>
</organism>
<feature type="compositionally biased region" description="Basic and acidic residues" evidence="1">
    <location>
        <begin position="19"/>
        <end position="38"/>
    </location>
</feature>
<name>A0A9Q3Q0U3_9BASI</name>
<evidence type="ECO:0000313" key="3">
    <source>
        <dbReference type="Proteomes" id="UP000765509"/>
    </source>
</evidence>
<dbReference type="Proteomes" id="UP000765509">
    <property type="component" value="Unassembled WGS sequence"/>
</dbReference>
<feature type="region of interest" description="Disordered" evidence="1">
    <location>
        <begin position="18"/>
        <end position="42"/>
    </location>
</feature>
<evidence type="ECO:0000256" key="1">
    <source>
        <dbReference type="SAM" id="MobiDB-lite"/>
    </source>
</evidence>